<dbReference type="EMBL" id="CAJVPW010000805">
    <property type="protein sequence ID" value="CAG8466409.1"/>
    <property type="molecule type" value="Genomic_DNA"/>
</dbReference>
<sequence length="137" mass="15882">MPLLLVSGVDVIGITFLIASCLLANETALNFCWALCQLKKMADNMTVKCIKTLLTNKDLAFMSAVRTKLPHVKHQLCVWHIEQNIIKNLNNKLKDKFIAFNKDFKEVMFKTDIEKFNIRWNCLLIEYPEANTYITEQ</sequence>
<keyword evidence="2" id="KW-1185">Reference proteome</keyword>
<organism evidence="1 2">
    <name type="scientific">Cetraspora pellucida</name>
    <dbReference type="NCBI Taxonomy" id="1433469"/>
    <lineage>
        <taxon>Eukaryota</taxon>
        <taxon>Fungi</taxon>
        <taxon>Fungi incertae sedis</taxon>
        <taxon>Mucoromycota</taxon>
        <taxon>Glomeromycotina</taxon>
        <taxon>Glomeromycetes</taxon>
        <taxon>Diversisporales</taxon>
        <taxon>Gigasporaceae</taxon>
        <taxon>Cetraspora</taxon>
    </lineage>
</organism>
<evidence type="ECO:0000313" key="2">
    <source>
        <dbReference type="Proteomes" id="UP000789366"/>
    </source>
</evidence>
<reference evidence="1" key="1">
    <citation type="submission" date="2021-06" db="EMBL/GenBank/DDBJ databases">
        <authorList>
            <person name="Kallberg Y."/>
            <person name="Tangrot J."/>
            <person name="Rosling A."/>
        </authorList>
    </citation>
    <scope>NUCLEOTIDE SEQUENCE</scope>
    <source>
        <strain evidence="1">28 12/20/2015</strain>
    </source>
</reference>
<accession>A0ACA9KCW6</accession>
<gene>
    <name evidence="1" type="ORF">SPELUC_LOCUS1493</name>
</gene>
<protein>
    <submittedName>
        <fullName evidence="1">11336_t:CDS:1</fullName>
    </submittedName>
</protein>
<dbReference type="Proteomes" id="UP000789366">
    <property type="component" value="Unassembled WGS sequence"/>
</dbReference>
<name>A0ACA9KCW6_9GLOM</name>
<evidence type="ECO:0000313" key="1">
    <source>
        <dbReference type="EMBL" id="CAG8466409.1"/>
    </source>
</evidence>
<comment type="caution">
    <text evidence="1">The sequence shown here is derived from an EMBL/GenBank/DDBJ whole genome shotgun (WGS) entry which is preliminary data.</text>
</comment>
<proteinExistence type="predicted"/>